<evidence type="ECO:0000256" key="2">
    <source>
        <dbReference type="ARBA" id="ARBA00022801"/>
    </source>
</evidence>
<evidence type="ECO:0000259" key="5">
    <source>
        <dbReference type="Pfam" id="PF21317"/>
    </source>
</evidence>
<dbReference type="PANTHER" id="PTHR23421">
    <property type="entry name" value="BETA-GALACTOSIDASE RELATED"/>
    <property type="match status" value="1"/>
</dbReference>
<feature type="domain" description="Beta-galactosidase galactose-binding" evidence="6">
    <location>
        <begin position="458"/>
        <end position="517"/>
    </location>
</feature>
<dbReference type="InterPro" id="IPR008979">
    <property type="entry name" value="Galactose-bd-like_sf"/>
</dbReference>
<accession>A0A3B3H9X4</accession>
<dbReference type="SUPFAM" id="SSF49785">
    <property type="entry name" value="Galactose-binding domain-like"/>
    <property type="match status" value="1"/>
</dbReference>
<dbReference type="InterPro" id="IPR019801">
    <property type="entry name" value="Glyco_hydro_35_CS"/>
</dbReference>
<dbReference type="InterPro" id="IPR017853">
    <property type="entry name" value="GH"/>
</dbReference>
<feature type="domain" description="Beta-galactosidase 1-like first all-beta" evidence="5">
    <location>
        <begin position="332"/>
        <end position="432"/>
    </location>
</feature>
<dbReference type="PRINTS" id="PR00742">
    <property type="entry name" value="GLHYDRLASE35"/>
</dbReference>
<feature type="domain" description="Glycoside hydrolase 35 catalytic" evidence="4">
    <location>
        <begin position="12"/>
        <end position="191"/>
    </location>
</feature>
<keyword evidence="3" id="KW-0326">Glycosidase</keyword>
<reference evidence="7" key="3">
    <citation type="submission" date="2025-09" db="UniProtKB">
        <authorList>
            <consortium name="Ensembl"/>
        </authorList>
    </citation>
    <scope>IDENTIFICATION</scope>
    <source>
        <strain evidence="7">Hd-rR</strain>
    </source>
</reference>
<dbReference type="Pfam" id="PF21317">
    <property type="entry name" value="BetaGal_ABD_1"/>
    <property type="match status" value="1"/>
</dbReference>
<dbReference type="Proteomes" id="UP000001038">
    <property type="component" value="Chromosome 13"/>
</dbReference>
<protein>
    <submittedName>
        <fullName evidence="7">Si:dkey-224e22.2</fullName>
    </submittedName>
</protein>
<dbReference type="PIRSF" id="PIRSF006336">
    <property type="entry name" value="B-gal"/>
    <property type="match status" value="1"/>
</dbReference>
<dbReference type="Pfam" id="PF01301">
    <property type="entry name" value="Glyco_hydro_35"/>
    <property type="match status" value="1"/>
</dbReference>
<evidence type="ECO:0000256" key="3">
    <source>
        <dbReference type="ARBA" id="ARBA00023295"/>
    </source>
</evidence>
<dbReference type="GO" id="GO:0004565">
    <property type="term" value="F:beta-galactosidase activity"/>
    <property type="evidence" value="ECO:0007669"/>
    <property type="project" value="InterPro"/>
</dbReference>
<comment type="similarity">
    <text evidence="1">Belongs to the glycosyl hydrolase 35 family.</text>
</comment>
<evidence type="ECO:0000313" key="8">
    <source>
        <dbReference type="Proteomes" id="UP000001038"/>
    </source>
</evidence>
<dbReference type="AlphaFoldDB" id="A0A3B3H9X4"/>
<dbReference type="PROSITE" id="PS01182">
    <property type="entry name" value="GLYCOSYL_HYDROL_F35"/>
    <property type="match status" value="1"/>
</dbReference>
<sequence>MSRRGLRADSTQFTLEGKPFRILGGSVHYFRVPRPYWRDRLLQMKACGLNTLTTYVPWNLHEPERGTFHFHDQLDLKSYIRLAAEMGLWVILRPGPYICAEWDLGGLPSWLLQDKDMQLRTTYPGFVNAVNLYFDKLIPTVKPLMFEEGGPIIAVQVENEYGSYAKDEEYMPFIRNCLQSRGVNELLMTSDNWEGLKYGGVAGDMLAVVSELLSRGVSINLYMFHGGTNFGFMNGALDFGTYKPQVTSYDYDAPLSEAGDCTMKCQLLRNLFSQYHSEPLPQVPSPQERRAYEPVVMQQHLSLWDSLHFTDKPHRSEKALNMENLPVNNNNGQSYGYTLYETTVTSGGALNSMNNIRDRALVFVEREYVGCLDYKTQKVTLPEAKGERMLSFLVENCGRVNYGKALNDQRKGIVGDIVLNHSPLRGFNIFCLDMKPRFINRLTHTAQWKTDFRSLAVPGFLQARLNVDGSPRDTFIQMTGWGKGVVFVNGQNLGRYWFIGPQRFLYLPGHWLRSGENQIILFEEQRTNGEVVFTENADHGKTIDVYKLPFCTLL</sequence>
<dbReference type="Gene3D" id="3.20.20.80">
    <property type="entry name" value="Glycosidases"/>
    <property type="match status" value="1"/>
</dbReference>
<dbReference type="GO" id="GO:0005975">
    <property type="term" value="P:carbohydrate metabolic process"/>
    <property type="evidence" value="ECO:0007669"/>
    <property type="project" value="InterPro"/>
</dbReference>
<evidence type="ECO:0000313" key="7">
    <source>
        <dbReference type="Ensembl" id="ENSORLP00000028315.1"/>
    </source>
</evidence>
<reference evidence="7" key="2">
    <citation type="submission" date="2025-08" db="UniProtKB">
        <authorList>
            <consortium name="Ensembl"/>
        </authorList>
    </citation>
    <scope>IDENTIFICATION</scope>
    <source>
        <strain evidence="7">Hd-rR</strain>
    </source>
</reference>
<dbReference type="InterPro" id="IPR026283">
    <property type="entry name" value="B-gal_1-like"/>
</dbReference>
<organism evidence="7 8">
    <name type="scientific">Oryzias latipes</name>
    <name type="common">Japanese rice fish</name>
    <name type="synonym">Japanese killifish</name>
    <dbReference type="NCBI Taxonomy" id="8090"/>
    <lineage>
        <taxon>Eukaryota</taxon>
        <taxon>Metazoa</taxon>
        <taxon>Chordata</taxon>
        <taxon>Craniata</taxon>
        <taxon>Vertebrata</taxon>
        <taxon>Euteleostomi</taxon>
        <taxon>Actinopterygii</taxon>
        <taxon>Neopterygii</taxon>
        <taxon>Teleostei</taxon>
        <taxon>Neoteleostei</taxon>
        <taxon>Acanthomorphata</taxon>
        <taxon>Ovalentaria</taxon>
        <taxon>Atherinomorphae</taxon>
        <taxon>Beloniformes</taxon>
        <taxon>Adrianichthyidae</taxon>
        <taxon>Oryziinae</taxon>
        <taxon>Oryzias</taxon>
    </lineage>
</organism>
<gene>
    <name evidence="7" type="primary">LOC101157386</name>
</gene>
<dbReference type="Gene3D" id="2.60.120.260">
    <property type="entry name" value="Galactose-binding domain-like"/>
    <property type="match status" value="2"/>
</dbReference>
<dbReference type="InterPro" id="IPR031330">
    <property type="entry name" value="Gly_Hdrlase_35_cat"/>
</dbReference>
<dbReference type="InterPro" id="IPR048912">
    <property type="entry name" value="BetaGal1-like_ABD1"/>
</dbReference>
<dbReference type="Ensembl" id="ENSORLT00000031514.1">
    <property type="protein sequence ID" value="ENSORLP00000028315.1"/>
    <property type="gene ID" value="ENSORLG00000014614.2"/>
</dbReference>
<keyword evidence="2" id="KW-0378">Hydrolase</keyword>
<evidence type="ECO:0000259" key="6">
    <source>
        <dbReference type="Pfam" id="PF21467"/>
    </source>
</evidence>
<reference evidence="7 8" key="1">
    <citation type="journal article" date="2007" name="Nature">
        <title>The medaka draft genome and insights into vertebrate genome evolution.</title>
        <authorList>
            <person name="Kasahara M."/>
            <person name="Naruse K."/>
            <person name="Sasaki S."/>
            <person name="Nakatani Y."/>
            <person name="Qu W."/>
            <person name="Ahsan B."/>
            <person name="Yamada T."/>
            <person name="Nagayasu Y."/>
            <person name="Doi K."/>
            <person name="Kasai Y."/>
            <person name="Jindo T."/>
            <person name="Kobayashi D."/>
            <person name="Shimada A."/>
            <person name="Toyoda A."/>
            <person name="Kuroki Y."/>
            <person name="Fujiyama A."/>
            <person name="Sasaki T."/>
            <person name="Shimizu A."/>
            <person name="Asakawa S."/>
            <person name="Shimizu N."/>
            <person name="Hashimoto S."/>
            <person name="Yang J."/>
            <person name="Lee Y."/>
            <person name="Matsushima K."/>
            <person name="Sugano S."/>
            <person name="Sakaizumi M."/>
            <person name="Narita T."/>
            <person name="Ohishi K."/>
            <person name="Haga S."/>
            <person name="Ohta F."/>
            <person name="Nomoto H."/>
            <person name="Nogata K."/>
            <person name="Morishita T."/>
            <person name="Endo T."/>
            <person name="Shin-I T."/>
            <person name="Takeda H."/>
            <person name="Morishita S."/>
            <person name="Kohara Y."/>
        </authorList>
    </citation>
    <scope>NUCLEOTIDE SEQUENCE [LARGE SCALE GENOMIC DNA]</scope>
    <source>
        <strain evidence="7 8">Hd-rR</strain>
    </source>
</reference>
<evidence type="ECO:0000256" key="1">
    <source>
        <dbReference type="ARBA" id="ARBA00009809"/>
    </source>
</evidence>
<dbReference type="InterPro" id="IPR048913">
    <property type="entry name" value="BetaGal_gal-bd"/>
</dbReference>
<proteinExistence type="inferred from homology"/>
<dbReference type="SUPFAM" id="SSF51445">
    <property type="entry name" value="(Trans)glycosidases"/>
    <property type="match status" value="1"/>
</dbReference>
<keyword evidence="8" id="KW-1185">Reference proteome</keyword>
<dbReference type="GeneTree" id="ENSGT00950000182942"/>
<dbReference type="FunFam" id="2.60.120.260:FF:000049">
    <property type="entry name" value="Beta-galactosidase"/>
    <property type="match status" value="1"/>
</dbReference>
<dbReference type="Pfam" id="PF21467">
    <property type="entry name" value="BetaGal_gal-bd"/>
    <property type="match status" value="1"/>
</dbReference>
<dbReference type="InterPro" id="IPR001944">
    <property type="entry name" value="Glycoside_Hdrlase_35"/>
</dbReference>
<name>A0A3B3H9X4_ORYLA</name>
<dbReference type="Bgee" id="ENSORLG00000014614">
    <property type="expression patterns" value="Expressed in bone element and 3 other cell types or tissues"/>
</dbReference>
<evidence type="ECO:0000259" key="4">
    <source>
        <dbReference type="Pfam" id="PF01301"/>
    </source>
</evidence>